<evidence type="ECO:0000313" key="8">
    <source>
        <dbReference type="Proteomes" id="UP001180487"/>
    </source>
</evidence>
<evidence type="ECO:0000313" key="7">
    <source>
        <dbReference type="EMBL" id="MDR7377363.1"/>
    </source>
</evidence>
<dbReference type="PROSITE" id="PS51077">
    <property type="entry name" value="HTH_ICLR"/>
    <property type="match status" value="1"/>
</dbReference>
<dbReference type="InterPro" id="IPR014757">
    <property type="entry name" value="Tscrpt_reg_IclR_C"/>
</dbReference>
<dbReference type="SMART" id="SM00346">
    <property type="entry name" value="HTH_ICLR"/>
    <property type="match status" value="1"/>
</dbReference>
<evidence type="ECO:0000259" key="5">
    <source>
        <dbReference type="PROSITE" id="PS51077"/>
    </source>
</evidence>
<feature type="region of interest" description="Disordered" evidence="4">
    <location>
        <begin position="1"/>
        <end position="20"/>
    </location>
</feature>
<dbReference type="InterPro" id="IPR036388">
    <property type="entry name" value="WH-like_DNA-bd_sf"/>
</dbReference>
<feature type="domain" description="IclR-ED" evidence="6">
    <location>
        <begin position="88"/>
        <end position="274"/>
    </location>
</feature>
<dbReference type="GO" id="GO:0003677">
    <property type="term" value="F:DNA binding"/>
    <property type="evidence" value="ECO:0007669"/>
    <property type="project" value="UniProtKB-KW"/>
</dbReference>
<dbReference type="InterPro" id="IPR029016">
    <property type="entry name" value="GAF-like_dom_sf"/>
</dbReference>
<dbReference type="InterPro" id="IPR050707">
    <property type="entry name" value="HTH_MetabolicPath_Reg"/>
</dbReference>
<dbReference type="Pfam" id="PF09339">
    <property type="entry name" value="HTH_IclR"/>
    <property type="match status" value="1"/>
</dbReference>
<dbReference type="RefSeq" id="WP_310373049.1">
    <property type="nucleotide sequence ID" value="NZ_JAVDXT010000002.1"/>
</dbReference>
<dbReference type="PANTHER" id="PTHR30136">
    <property type="entry name" value="HELIX-TURN-HELIX TRANSCRIPTIONAL REGULATOR, ICLR FAMILY"/>
    <property type="match status" value="1"/>
</dbReference>
<keyword evidence="8" id="KW-1185">Reference proteome</keyword>
<keyword evidence="1" id="KW-0805">Transcription regulation</keyword>
<sequence>MKKTLSSPPADPATDAPDAKAQRAVQSVEVGGRLLLTLAGHPTAMTLKDLAAGAGLPAARAHPYLVSFGKLGLIEQDLGTGRYALGPAALQLGLTCLHQLDPIKVAVPVAERLAASTDQSVIIALWGNMGPTVVRMIEARQPLHVNMRAGTVMSVLGTATGRAFAAALPRKMLEEALAGPMGQFSPADLRGAQHLEQELRTASQEVQAHGVTRALGRPVPSVNAFGAAAFDHEGHVALVITALGHADHFDADWDSPMAVAVRQAAADISRRLGFAIV</sequence>
<keyword evidence="3" id="KW-0804">Transcription</keyword>
<dbReference type="Gene3D" id="3.30.450.40">
    <property type="match status" value="1"/>
</dbReference>
<evidence type="ECO:0000256" key="4">
    <source>
        <dbReference type="SAM" id="MobiDB-lite"/>
    </source>
</evidence>
<dbReference type="Proteomes" id="UP001180487">
    <property type="component" value="Unassembled WGS sequence"/>
</dbReference>
<dbReference type="Pfam" id="PF01614">
    <property type="entry name" value="IclR_C"/>
    <property type="match status" value="1"/>
</dbReference>
<organism evidence="7 8">
    <name type="scientific">Rhodoferax ferrireducens</name>
    <dbReference type="NCBI Taxonomy" id="192843"/>
    <lineage>
        <taxon>Bacteria</taxon>
        <taxon>Pseudomonadati</taxon>
        <taxon>Pseudomonadota</taxon>
        <taxon>Betaproteobacteria</taxon>
        <taxon>Burkholderiales</taxon>
        <taxon>Comamonadaceae</taxon>
        <taxon>Rhodoferax</taxon>
    </lineage>
</organism>
<dbReference type="PROSITE" id="PS51078">
    <property type="entry name" value="ICLR_ED"/>
    <property type="match status" value="1"/>
</dbReference>
<protein>
    <submittedName>
        <fullName evidence="7">DNA-binding IclR family transcriptional regulator</fullName>
    </submittedName>
</protein>
<evidence type="ECO:0000256" key="1">
    <source>
        <dbReference type="ARBA" id="ARBA00023015"/>
    </source>
</evidence>
<dbReference type="SUPFAM" id="SSF46785">
    <property type="entry name" value="Winged helix' DNA-binding domain"/>
    <property type="match status" value="1"/>
</dbReference>
<keyword evidence="2 7" id="KW-0238">DNA-binding</keyword>
<dbReference type="InterPro" id="IPR005471">
    <property type="entry name" value="Tscrpt_reg_IclR_N"/>
</dbReference>
<feature type="domain" description="HTH iclR-type" evidence="5">
    <location>
        <begin position="25"/>
        <end position="87"/>
    </location>
</feature>
<name>A0ABU2C7Q8_9BURK</name>
<comment type="caution">
    <text evidence="7">The sequence shown here is derived from an EMBL/GenBank/DDBJ whole genome shotgun (WGS) entry which is preliminary data.</text>
</comment>
<dbReference type="SUPFAM" id="SSF55781">
    <property type="entry name" value="GAF domain-like"/>
    <property type="match status" value="1"/>
</dbReference>
<evidence type="ECO:0000259" key="6">
    <source>
        <dbReference type="PROSITE" id="PS51078"/>
    </source>
</evidence>
<dbReference type="Gene3D" id="1.10.10.10">
    <property type="entry name" value="Winged helix-like DNA-binding domain superfamily/Winged helix DNA-binding domain"/>
    <property type="match status" value="1"/>
</dbReference>
<gene>
    <name evidence="7" type="ORF">J2X19_002042</name>
</gene>
<dbReference type="PANTHER" id="PTHR30136:SF8">
    <property type="entry name" value="TRANSCRIPTIONAL REGULATORY PROTEIN"/>
    <property type="match status" value="1"/>
</dbReference>
<reference evidence="7 8" key="1">
    <citation type="submission" date="2023-07" db="EMBL/GenBank/DDBJ databases">
        <title>Sorghum-associated microbial communities from plants grown in Nebraska, USA.</title>
        <authorList>
            <person name="Schachtman D."/>
        </authorList>
    </citation>
    <scope>NUCLEOTIDE SEQUENCE [LARGE SCALE GENOMIC DNA]</scope>
    <source>
        <strain evidence="7 8">BE313</strain>
    </source>
</reference>
<proteinExistence type="predicted"/>
<accession>A0ABU2C7Q8</accession>
<evidence type="ECO:0000256" key="3">
    <source>
        <dbReference type="ARBA" id="ARBA00023163"/>
    </source>
</evidence>
<dbReference type="InterPro" id="IPR036390">
    <property type="entry name" value="WH_DNA-bd_sf"/>
</dbReference>
<evidence type="ECO:0000256" key="2">
    <source>
        <dbReference type="ARBA" id="ARBA00023125"/>
    </source>
</evidence>
<dbReference type="EMBL" id="JAVDXT010000002">
    <property type="protein sequence ID" value="MDR7377363.1"/>
    <property type="molecule type" value="Genomic_DNA"/>
</dbReference>